<evidence type="ECO:0000256" key="1">
    <source>
        <dbReference type="SAM" id="MobiDB-lite"/>
    </source>
</evidence>
<evidence type="ECO:0000313" key="4">
    <source>
        <dbReference type="Proteomes" id="UP000289794"/>
    </source>
</evidence>
<dbReference type="PROSITE" id="PS51257">
    <property type="entry name" value="PROKAR_LIPOPROTEIN"/>
    <property type="match status" value="1"/>
</dbReference>
<protein>
    <recommendedName>
        <fullName evidence="5">Lipoprotein</fullName>
    </recommendedName>
</protein>
<name>A0A4P6M1V5_9FIRM</name>
<feature type="region of interest" description="Disordered" evidence="1">
    <location>
        <begin position="19"/>
        <end position="137"/>
    </location>
</feature>
<evidence type="ECO:0000313" key="3">
    <source>
        <dbReference type="EMBL" id="QBE97473.1"/>
    </source>
</evidence>
<feature type="compositionally biased region" description="Basic and acidic residues" evidence="1">
    <location>
        <begin position="26"/>
        <end position="66"/>
    </location>
</feature>
<evidence type="ECO:0008006" key="5">
    <source>
        <dbReference type="Google" id="ProtNLM"/>
    </source>
</evidence>
<dbReference type="KEGG" id="bpro:PMF13cell1_03032"/>
<dbReference type="AlphaFoldDB" id="A0A4P6M1V5"/>
<dbReference type="Proteomes" id="UP000289794">
    <property type="component" value="Chromosome"/>
</dbReference>
<keyword evidence="2" id="KW-0732">Signal</keyword>
<proteinExistence type="predicted"/>
<feature type="compositionally biased region" description="Basic and acidic residues" evidence="1">
    <location>
        <begin position="77"/>
        <end position="96"/>
    </location>
</feature>
<feature type="chain" id="PRO_5039584201" description="Lipoprotein" evidence="2">
    <location>
        <begin position="22"/>
        <end position="221"/>
    </location>
</feature>
<dbReference type="EMBL" id="CP035945">
    <property type="protein sequence ID" value="QBE97473.1"/>
    <property type="molecule type" value="Genomic_DNA"/>
</dbReference>
<organism evidence="3 4">
    <name type="scientific">Blautia producta</name>
    <dbReference type="NCBI Taxonomy" id="33035"/>
    <lineage>
        <taxon>Bacteria</taxon>
        <taxon>Bacillati</taxon>
        <taxon>Bacillota</taxon>
        <taxon>Clostridia</taxon>
        <taxon>Lachnospirales</taxon>
        <taxon>Lachnospiraceae</taxon>
        <taxon>Blautia</taxon>
    </lineage>
</organism>
<gene>
    <name evidence="3" type="ORF">PMF13cell1_03032</name>
</gene>
<dbReference type="RefSeq" id="WP_130181252.1">
    <property type="nucleotide sequence ID" value="NZ_CP035945.1"/>
</dbReference>
<feature type="signal peptide" evidence="2">
    <location>
        <begin position="1"/>
        <end position="21"/>
    </location>
</feature>
<accession>A0A4P6M1V5</accession>
<evidence type="ECO:0000256" key="2">
    <source>
        <dbReference type="SAM" id="SignalP"/>
    </source>
</evidence>
<reference evidence="3 4" key="1">
    <citation type="submission" date="2019-01" db="EMBL/GenBank/DDBJ databases">
        <title>PMF-metabolizing Aryl O-demethylase.</title>
        <authorList>
            <person name="Kim M."/>
        </authorList>
    </citation>
    <scope>NUCLEOTIDE SEQUENCE [LARGE SCALE GENOMIC DNA]</scope>
    <source>
        <strain evidence="3 4">PMF1</strain>
    </source>
</reference>
<sequence length="221" mass="23602">MRAGKLAAMAAAVILSASLLAGCSSNEDKDTKTKTEDTDKKDKAVKSDKDKKEEETKVIKPNKKTEGTNTSEGSDDSASREASGKEENSGQDKAENQEEPEESNGADSQVNTGEGGENLDAYTDEEGHYDPSGGRETYETAGYVLNVSGNTMSIDEENIGGRTYGGEGEDRAVNYDIGMAIVDCPVIIKSGLSVEVEYYVEDGVNYAVHIYSDGDEKEPIG</sequence>